<protein>
    <submittedName>
        <fullName evidence="2">Uncharacterized protein</fullName>
    </submittedName>
</protein>
<accession>A0A074VKU7</accession>
<dbReference type="GeneID" id="63922269"/>
<proteinExistence type="predicted"/>
<feature type="region of interest" description="Disordered" evidence="1">
    <location>
        <begin position="94"/>
        <end position="118"/>
    </location>
</feature>
<organism evidence="2 3">
    <name type="scientific">Aureobasidium melanogenum (strain CBS 110374)</name>
    <name type="common">Aureobasidium pullulans var. melanogenum</name>
    <dbReference type="NCBI Taxonomy" id="1043003"/>
    <lineage>
        <taxon>Eukaryota</taxon>
        <taxon>Fungi</taxon>
        <taxon>Dikarya</taxon>
        <taxon>Ascomycota</taxon>
        <taxon>Pezizomycotina</taxon>
        <taxon>Dothideomycetes</taxon>
        <taxon>Dothideomycetidae</taxon>
        <taxon>Dothideales</taxon>
        <taxon>Saccotheciaceae</taxon>
        <taxon>Aureobasidium</taxon>
    </lineage>
</organism>
<feature type="compositionally biased region" description="Polar residues" evidence="1">
    <location>
        <begin position="22"/>
        <end position="36"/>
    </location>
</feature>
<dbReference type="EMBL" id="KL584857">
    <property type="protein sequence ID" value="KEQ58277.1"/>
    <property type="molecule type" value="Genomic_DNA"/>
</dbReference>
<name>A0A074VKU7_AURM1</name>
<evidence type="ECO:0000313" key="3">
    <source>
        <dbReference type="Proteomes" id="UP000030672"/>
    </source>
</evidence>
<dbReference type="Proteomes" id="UP000030672">
    <property type="component" value="Unassembled WGS sequence"/>
</dbReference>
<sequence length="190" mass="21677">MPSTRKRKAIDEPPTKEKPKAATSSQPRSTNSTKPTPQYIYVLQSLDVHPGRRTSEQDLLGVYTDPKTANAAAHDWYNNNPAWLRRLTIPEHPTPEHESLRDGRYRDMPHGEGVDDDSNDRIAQVRLRHDDGLRFGTCNQLGKISVVWVERRQLNPLTIPASTRPRKPEITYLPDGGMAIDVTEYYHSNR</sequence>
<reference evidence="2 3" key="1">
    <citation type="journal article" date="2014" name="BMC Genomics">
        <title>Genome sequencing of four Aureobasidium pullulans varieties: biotechnological potential, stress tolerance, and description of new species.</title>
        <authorList>
            <person name="Gostin Ar C."/>
            <person name="Ohm R.A."/>
            <person name="Kogej T."/>
            <person name="Sonjak S."/>
            <person name="Turk M."/>
            <person name="Zajc J."/>
            <person name="Zalar P."/>
            <person name="Grube M."/>
            <person name="Sun H."/>
            <person name="Han J."/>
            <person name="Sharma A."/>
            <person name="Chiniquy J."/>
            <person name="Ngan C.Y."/>
            <person name="Lipzen A."/>
            <person name="Barry K."/>
            <person name="Grigoriev I.V."/>
            <person name="Gunde-Cimerman N."/>
        </authorList>
    </citation>
    <scope>NUCLEOTIDE SEQUENCE [LARGE SCALE GENOMIC DNA]</scope>
    <source>
        <strain evidence="2 3">CBS 110374</strain>
    </source>
</reference>
<feature type="compositionally biased region" description="Basic and acidic residues" evidence="1">
    <location>
        <begin position="9"/>
        <end position="20"/>
    </location>
</feature>
<dbReference type="HOGENOM" id="CLU_1427709_0_0_1"/>
<dbReference type="AlphaFoldDB" id="A0A074VKU7"/>
<evidence type="ECO:0000313" key="2">
    <source>
        <dbReference type="EMBL" id="KEQ58277.1"/>
    </source>
</evidence>
<feature type="region of interest" description="Disordered" evidence="1">
    <location>
        <begin position="1"/>
        <end position="38"/>
    </location>
</feature>
<keyword evidence="3" id="KW-1185">Reference proteome</keyword>
<dbReference type="RefSeq" id="XP_040875300.1">
    <property type="nucleotide sequence ID" value="XM_041028896.1"/>
</dbReference>
<evidence type="ECO:0000256" key="1">
    <source>
        <dbReference type="SAM" id="MobiDB-lite"/>
    </source>
</evidence>
<gene>
    <name evidence="2" type="ORF">M437DRAFT_88742</name>
</gene>
<feature type="compositionally biased region" description="Basic and acidic residues" evidence="1">
    <location>
        <begin position="94"/>
        <end position="113"/>
    </location>
</feature>